<organism evidence="2 3">
    <name type="scientific">Engystomops pustulosus</name>
    <name type="common">Tungara frog</name>
    <name type="synonym">Physalaemus pustulosus</name>
    <dbReference type="NCBI Taxonomy" id="76066"/>
    <lineage>
        <taxon>Eukaryota</taxon>
        <taxon>Metazoa</taxon>
        <taxon>Chordata</taxon>
        <taxon>Craniata</taxon>
        <taxon>Vertebrata</taxon>
        <taxon>Euteleostomi</taxon>
        <taxon>Amphibia</taxon>
        <taxon>Batrachia</taxon>
        <taxon>Anura</taxon>
        <taxon>Neobatrachia</taxon>
        <taxon>Hyloidea</taxon>
        <taxon>Leptodactylidae</taxon>
        <taxon>Leiuperinae</taxon>
        <taxon>Engystomops</taxon>
    </lineage>
</organism>
<feature type="region of interest" description="Disordered" evidence="1">
    <location>
        <begin position="97"/>
        <end position="123"/>
    </location>
</feature>
<gene>
    <name evidence="2" type="ORF">GDO81_012515</name>
</gene>
<reference evidence="2" key="1">
    <citation type="thesis" date="2020" institute="ProQuest LLC" country="789 East Eisenhower Parkway, Ann Arbor, MI, USA">
        <title>Comparative Genomics and Chromosome Evolution.</title>
        <authorList>
            <person name="Mudd A.B."/>
        </authorList>
    </citation>
    <scope>NUCLEOTIDE SEQUENCE</scope>
    <source>
        <strain evidence="2">237g6f4</strain>
        <tissue evidence="2">Blood</tissue>
    </source>
</reference>
<evidence type="ECO:0000313" key="2">
    <source>
        <dbReference type="EMBL" id="KAG8573727.1"/>
    </source>
</evidence>
<name>A0AAV7BN04_ENGPU</name>
<dbReference type="Proteomes" id="UP000824782">
    <property type="component" value="Unassembled WGS sequence"/>
</dbReference>
<proteinExistence type="predicted"/>
<keyword evidence="3" id="KW-1185">Reference proteome</keyword>
<dbReference type="EMBL" id="WNYA01000005">
    <property type="protein sequence ID" value="KAG8573727.1"/>
    <property type="molecule type" value="Genomic_DNA"/>
</dbReference>
<evidence type="ECO:0000313" key="3">
    <source>
        <dbReference type="Proteomes" id="UP000824782"/>
    </source>
</evidence>
<accession>A0AAV7BN04</accession>
<evidence type="ECO:0000256" key="1">
    <source>
        <dbReference type="SAM" id="MobiDB-lite"/>
    </source>
</evidence>
<dbReference type="AlphaFoldDB" id="A0AAV7BN04"/>
<sequence>MDTSHEQKPVDGLFDTFFLSHVFCASTPSSELQERRVYVCSRWRRHMKKDVDMSSTSLGLGQLLWRGSVTLLSFAGAACSPSLPPYKLIALRKKRKKKSQACSLLPPPPPSSHPPPPPQLPSRAGLLQVSVYSLRTQSWSHL</sequence>
<comment type="caution">
    <text evidence="2">The sequence shown here is derived from an EMBL/GenBank/DDBJ whole genome shotgun (WGS) entry which is preliminary data.</text>
</comment>
<protein>
    <submittedName>
        <fullName evidence="2">Uncharacterized protein</fullName>
    </submittedName>
</protein>
<feature type="compositionally biased region" description="Pro residues" evidence="1">
    <location>
        <begin position="105"/>
        <end position="120"/>
    </location>
</feature>